<feature type="region of interest" description="Disordered" evidence="1">
    <location>
        <begin position="102"/>
        <end position="124"/>
    </location>
</feature>
<dbReference type="EMBL" id="UINC01016644">
    <property type="protein sequence ID" value="SVA69154.1"/>
    <property type="molecule type" value="Genomic_DNA"/>
</dbReference>
<reference evidence="2" key="1">
    <citation type="submission" date="2018-05" db="EMBL/GenBank/DDBJ databases">
        <authorList>
            <person name="Lanie J.A."/>
            <person name="Ng W.-L."/>
            <person name="Kazmierczak K.M."/>
            <person name="Andrzejewski T.M."/>
            <person name="Davidsen T.M."/>
            <person name="Wayne K.J."/>
            <person name="Tettelin H."/>
            <person name="Glass J.I."/>
            <person name="Rusch D."/>
            <person name="Podicherti R."/>
            <person name="Tsui H.-C.T."/>
            <person name="Winkler M.E."/>
        </authorList>
    </citation>
    <scope>NUCLEOTIDE SEQUENCE</scope>
</reference>
<feature type="non-terminal residue" evidence="2">
    <location>
        <position position="351"/>
    </location>
</feature>
<feature type="non-terminal residue" evidence="2">
    <location>
        <position position="1"/>
    </location>
</feature>
<dbReference type="GO" id="GO:0030288">
    <property type="term" value="C:outer membrane-bounded periplasmic space"/>
    <property type="evidence" value="ECO:0007669"/>
    <property type="project" value="InterPro"/>
</dbReference>
<dbReference type="Pfam" id="PF03783">
    <property type="entry name" value="CsgG"/>
    <property type="match status" value="1"/>
</dbReference>
<dbReference type="Gene3D" id="3.40.50.10610">
    <property type="entry name" value="ABC-type transport auxiliary lipoprotein component"/>
    <property type="match status" value="1"/>
</dbReference>
<sequence>VVAQELEDGLTLEKKSVVILPGQDAENPESISSKVTSIVAAKAVALGRFNVIDRTQIESILAEQKRQLSGIVDETQIVEIGNLAAADQALLVKIITFGQRGVPPPKKETKKEEGEKEEKDEKKEKKEYDESLFEWIIKESVTAGLQKTLEGVELYPNNIQTIITTEVGLLNIESGILENNFHISASHTGGNKTASLSSALNQLGWQISRKLREFYLIASEVIEKEGNKITILTGSDMGLEEGTIFEVNSLDQEKMYKGRVITLPGNPIALARLTNVGKNTSNAEIIRQWKEVKTGHGVNEMIYDPTATEYEIKTRNGSNFSVNAKLWWSPFKKFTTAVTGEIGTIKDMRGE</sequence>
<dbReference type="InterPro" id="IPR005534">
    <property type="entry name" value="Curli_assmbl/transp-comp_CsgG"/>
</dbReference>
<name>A0A381XWJ3_9ZZZZ</name>
<gene>
    <name evidence="2" type="ORF">METZ01_LOCUS122008</name>
</gene>
<evidence type="ECO:0000256" key="1">
    <source>
        <dbReference type="SAM" id="MobiDB-lite"/>
    </source>
</evidence>
<feature type="compositionally biased region" description="Basic and acidic residues" evidence="1">
    <location>
        <begin position="105"/>
        <end position="124"/>
    </location>
</feature>
<organism evidence="2">
    <name type="scientific">marine metagenome</name>
    <dbReference type="NCBI Taxonomy" id="408172"/>
    <lineage>
        <taxon>unclassified sequences</taxon>
        <taxon>metagenomes</taxon>
        <taxon>ecological metagenomes</taxon>
    </lineage>
</organism>
<protein>
    <submittedName>
        <fullName evidence="2">Uncharacterized protein</fullName>
    </submittedName>
</protein>
<accession>A0A381XWJ3</accession>
<evidence type="ECO:0000313" key="2">
    <source>
        <dbReference type="EMBL" id="SVA69154.1"/>
    </source>
</evidence>
<dbReference type="AlphaFoldDB" id="A0A381XWJ3"/>
<proteinExistence type="predicted"/>